<feature type="transmembrane region" description="Helical" evidence="1">
    <location>
        <begin position="33"/>
        <end position="51"/>
    </location>
</feature>
<sequence>MATPIDPRLPKYPVKMKYPSFNDTTDNFNASDYLTIITFSAVSFAAGFALGKPVRVPASIATGALGSVGGYLYAFQNSASRLQGFRE</sequence>
<dbReference type="InterPro" id="IPR053229">
    <property type="entry name" value="NADH-Q_oxidrdct_subunit"/>
</dbReference>
<dbReference type="AlphaFoldDB" id="A0A485LKP6"/>
<feature type="domain" description="NADH-ubiquinone oxidoreductase 21kDa subunit N-terminal" evidence="2">
    <location>
        <begin position="10"/>
        <end position="87"/>
    </location>
</feature>
<dbReference type="PANTHER" id="PTHR34062">
    <property type="entry name" value="OXIDOREDUCTASE 21 KDA SUBUNIT, PUTATIVE (AFU_ORTHOLOGUE AFUA_4G04750)-RELATED"/>
    <property type="match status" value="1"/>
</dbReference>
<evidence type="ECO:0000313" key="3">
    <source>
        <dbReference type="EMBL" id="KAF0685778.1"/>
    </source>
</evidence>
<dbReference type="Pfam" id="PF10785">
    <property type="entry name" value="NADH-u_ox-rdase"/>
    <property type="match status" value="1"/>
</dbReference>
<dbReference type="Proteomes" id="UP000332933">
    <property type="component" value="Unassembled WGS sequence"/>
</dbReference>
<name>A0A485LKP6_9STRA</name>
<protein>
    <submittedName>
        <fullName evidence="4">Aste57867_22386 protein</fullName>
    </submittedName>
</protein>
<reference evidence="3" key="2">
    <citation type="submission" date="2019-06" db="EMBL/GenBank/DDBJ databases">
        <title>Genomics analysis of Aphanomyces spp. identifies a new class of oomycete effector associated with host adaptation.</title>
        <authorList>
            <person name="Gaulin E."/>
        </authorList>
    </citation>
    <scope>NUCLEOTIDE SEQUENCE</scope>
    <source>
        <strain evidence="3">CBS 578.67</strain>
    </source>
</reference>
<reference evidence="4 5" key="1">
    <citation type="submission" date="2019-03" db="EMBL/GenBank/DDBJ databases">
        <authorList>
            <person name="Gaulin E."/>
            <person name="Dumas B."/>
        </authorList>
    </citation>
    <scope>NUCLEOTIDE SEQUENCE [LARGE SCALE GENOMIC DNA]</scope>
    <source>
        <strain evidence="4">CBS 568.67</strain>
    </source>
</reference>
<dbReference type="InterPro" id="IPR019721">
    <property type="entry name" value="NADH-UbQ_OxRdtase_su21_N"/>
</dbReference>
<evidence type="ECO:0000256" key="1">
    <source>
        <dbReference type="SAM" id="Phobius"/>
    </source>
</evidence>
<evidence type="ECO:0000313" key="5">
    <source>
        <dbReference type="Proteomes" id="UP000332933"/>
    </source>
</evidence>
<proteinExistence type="predicted"/>
<dbReference type="OrthoDB" id="196140at2759"/>
<evidence type="ECO:0000313" key="4">
    <source>
        <dbReference type="EMBL" id="VFT99049.1"/>
    </source>
</evidence>
<keyword evidence="1" id="KW-1133">Transmembrane helix</keyword>
<evidence type="ECO:0000259" key="2">
    <source>
        <dbReference type="Pfam" id="PF10785"/>
    </source>
</evidence>
<dbReference type="PANTHER" id="PTHR34062:SF1">
    <property type="entry name" value="NADH-UBIQUINONE OXIDOREDUCTASE 21KDA SUBUNIT N-TERMINAL DOMAIN-CONTAINING PROTEIN"/>
    <property type="match status" value="1"/>
</dbReference>
<keyword evidence="5" id="KW-1185">Reference proteome</keyword>
<dbReference type="EMBL" id="VJMH01007048">
    <property type="protein sequence ID" value="KAF0685778.1"/>
    <property type="molecule type" value="Genomic_DNA"/>
</dbReference>
<dbReference type="EMBL" id="CAADRA010007074">
    <property type="protein sequence ID" value="VFT99049.1"/>
    <property type="molecule type" value="Genomic_DNA"/>
</dbReference>
<accession>A0A485LKP6</accession>
<keyword evidence="1" id="KW-0472">Membrane</keyword>
<keyword evidence="1" id="KW-0812">Transmembrane</keyword>
<gene>
    <name evidence="4" type="primary">Aste57867_22386</name>
    <name evidence="3" type="ORF">As57867_022316</name>
    <name evidence="4" type="ORF">ASTE57867_22386</name>
</gene>
<organism evidence="4 5">
    <name type="scientific">Aphanomyces stellatus</name>
    <dbReference type="NCBI Taxonomy" id="120398"/>
    <lineage>
        <taxon>Eukaryota</taxon>
        <taxon>Sar</taxon>
        <taxon>Stramenopiles</taxon>
        <taxon>Oomycota</taxon>
        <taxon>Saprolegniomycetes</taxon>
        <taxon>Saprolegniales</taxon>
        <taxon>Verrucalvaceae</taxon>
        <taxon>Aphanomyces</taxon>
    </lineage>
</organism>